<dbReference type="Gene3D" id="3.40.50.1170">
    <property type="entry name" value="L-asparaginase, N-terminal domain"/>
    <property type="match status" value="1"/>
</dbReference>
<dbReference type="PANTHER" id="PTHR11707:SF28">
    <property type="entry name" value="60 KDA LYSOPHOSPHOLIPASE"/>
    <property type="match status" value="1"/>
</dbReference>
<dbReference type="EC" id="3.5.1.1" evidence="2"/>
<dbReference type="InterPro" id="IPR040919">
    <property type="entry name" value="Asparaginase_C"/>
</dbReference>
<dbReference type="CDD" id="cd08964">
    <property type="entry name" value="L-asparaginase_II"/>
    <property type="match status" value="1"/>
</dbReference>
<keyword evidence="3" id="KW-0378">Hydrolase</keyword>
<dbReference type="OrthoDB" id="9788068at2"/>
<dbReference type="SUPFAM" id="SSF53774">
    <property type="entry name" value="Glutaminase/Asparaginase"/>
    <property type="match status" value="1"/>
</dbReference>
<dbReference type="Gene3D" id="3.40.50.40">
    <property type="match status" value="1"/>
</dbReference>
<dbReference type="STRING" id="1793.AWC04_15530"/>
<dbReference type="InterPro" id="IPR037152">
    <property type="entry name" value="L-asparaginase_N_sf"/>
</dbReference>
<dbReference type="Proteomes" id="UP000193484">
    <property type="component" value="Unassembled WGS sequence"/>
</dbReference>
<organism evidence="4 5">
    <name type="scientific">Mycolicibacterium fallax</name>
    <name type="common">Mycobacterium fallax</name>
    <dbReference type="NCBI Taxonomy" id="1793"/>
    <lineage>
        <taxon>Bacteria</taxon>
        <taxon>Bacillati</taxon>
        <taxon>Actinomycetota</taxon>
        <taxon>Actinomycetes</taxon>
        <taxon>Mycobacteriales</taxon>
        <taxon>Mycobacteriaceae</taxon>
        <taxon>Mycolicibacterium</taxon>
    </lineage>
</organism>
<name>A0A1X1R7P4_MYCFA</name>
<dbReference type="AlphaFoldDB" id="A0A1X1R7P4"/>
<dbReference type="EMBL" id="LQOJ01000049">
    <property type="protein sequence ID" value="ORV00818.1"/>
    <property type="molecule type" value="Genomic_DNA"/>
</dbReference>
<dbReference type="InterPro" id="IPR020827">
    <property type="entry name" value="Asparaginase/glutaminase_AS1"/>
</dbReference>
<comment type="similarity">
    <text evidence="1">Belongs to the asparaginase 1 family.</text>
</comment>
<comment type="caution">
    <text evidence="4">The sequence shown here is derived from an EMBL/GenBank/DDBJ whole genome shotgun (WGS) entry which is preliminary data.</text>
</comment>
<dbReference type="Pfam" id="PF17763">
    <property type="entry name" value="Asparaginase_C"/>
    <property type="match status" value="1"/>
</dbReference>
<dbReference type="InterPro" id="IPR004550">
    <property type="entry name" value="AsnASE_II"/>
</dbReference>
<dbReference type="InterPro" id="IPR027473">
    <property type="entry name" value="L-asparaginase_C"/>
</dbReference>
<dbReference type="GO" id="GO:0006528">
    <property type="term" value="P:asparagine metabolic process"/>
    <property type="evidence" value="ECO:0007669"/>
    <property type="project" value="InterPro"/>
</dbReference>
<dbReference type="SFLD" id="SFLDS00057">
    <property type="entry name" value="Glutaminase/Asparaginase"/>
    <property type="match status" value="1"/>
</dbReference>
<dbReference type="InterPro" id="IPR006034">
    <property type="entry name" value="Asparaginase/glutaminase-like"/>
</dbReference>
<evidence type="ECO:0000313" key="5">
    <source>
        <dbReference type="Proteomes" id="UP000193484"/>
    </source>
</evidence>
<evidence type="ECO:0000256" key="2">
    <source>
        <dbReference type="ARBA" id="ARBA00012920"/>
    </source>
</evidence>
<proteinExistence type="inferred from homology"/>
<evidence type="ECO:0000256" key="1">
    <source>
        <dbReference type="ARBA" id="ARBA00010518"/>
    </source>
</evidence>
<dbReference type="Pfam" id="PF00710">
    <property type="entry name" value="Asparaginase"/>
    <property type="match status" value="1"/>
</dbReference>
<dbReference type="PANTHER" id="PTHR11707">
    <property type="entry name" value="L-ASPARAGINASE"/>
    <property type="match status" value="1"/>
</dbReference>
<dbReference type="PROSITE" id="PS00144">
    <property type="entry name" value="ASN_GLN_ASE_1"/>
    <property type="match status" value="1"/>
</dbReference>
<accession>A0A1X1R7P4</accession>
<dbReference type="PRINTS" id="PR00139">
    <property type="entry name" value="ASNGLNASE"/>
</dbReference>
<dbReference type="PIRSF" id="PIRSF001220">
    <property type="entry name" value="L-ASNase_gatD"/>
    <property type="match status" value="1"/>
</dbReference>
<sequence length="306" mass="30082">MTRIVVIATGGTISTDTGADGVRRPQRSGADLAAGLDPQLTAGLAIDTVELAAADSSQLTPADWDRIRAAVLAADDTGADGIVITHGTDSLEETALWLDLTLDTATPVVLTGAQYAADDPESDGPANLADAVGLAAEPDVRGRGVLVCLGGEVLAAPGLHKVGPVAPSGFAGALAADRPRLYVGPVSAAGAPRVDIVAAYPGADGAAMDGCVAAGARGIVLAAMGAGNAGSPVAEAVRRHCADGVAVAVSTRVPFAGVGADYAPGAALVDAGAVMVPRLRPPQARVLLMAALAAGLPVGQTVTDWG</sequence>
<gene>
    <name evidence="4" type="ORF">AWC04_15530</name>
</gene>
<dbReference type="InterPro" id="IPR027474">
    <property type="entry name" value="L-asparaginase_N"/>
</dbReference>
<dbReference type="RefSeq" id="WP_085098455.1">
    <property type="nucleotide sequence ID" value="NZ_AP022603.1"/>
</dbReference>
<dbReference type="GO" id="GO:0004067">
    <property type="term" value="F:asparaginase activity"/>
    <property type="evidence" value="ECO:0007669"/>
    <property type="project" value="UniProtKB-UniRule"/>
</dbReference>
<dbReference type="InterPro" id="IPR036152">
    <property type="entry name" value="Asp/glu_Ase-like_sf"/>
</dbReference>
<keyword evidence="5" id="KW-1185">Reference proteome</keyword>
<protein>
    <recommendedName>
        <fullName evidence="2">asparaginase</fullName>
        <ecNumber evidence="2">3.5.1.1</ecNumber>
    </recommendedName>
</protein>
<reference evidence="4 5" key="1">
    <citation type="submission" date="2016-01" db="EMBL/GenBank/DDBJ databases">
        <title>The new phylogeny of the genus Mycobacterium.</title>
        <authorList>
            <person name="Tarcisio F."/>
            <person name="Conor M."/>
            <person name="Antonella G."/>
            <person name="Elisabetta G."/>
            <person name="Giulia F.S."/>
            <person name="Sara T."/>
            <person name="Anna F."/>
            <person name="Clotilde B."/>
            <person name="Roberto B."/>
            <person name="Veronica D.S."/>
            <person name="Fabio R."/>
            <person name="Monica P."/>
            <person name="Olivier J."/>
            <person name="Enrico T."/>
            <person name="Nicola S."/>
        </authorList>
    </citation>
    <scope>NUCLEOTIDE SEQUENCE [LARGE SCALE GENOMIC DNA]</scope>
    <source>
        <strain evidence="4 5">DSM 44179</strain>
    </source>
</reference>
<dbReference type="PIRSF" id="PIRSF500176">
    <property type="entry name" value="L_ASNase"/>
    <property type="match status" value="1"/>
</dbReference>
<evidence type="ECO:0000256" key="3">
    <source>
        <dbReference type="ARBA" id="ARBA00022801"/>
    </source>
</evidence>
<evidence type="ECO:0000313" key="4">
    <source>
        <dbReference type="EMBL" id="ORV00818.1"/>
    </source>
</evidence>
<dbReference type="SMART" id="SM00870">
    <property type="entry name" value="Asparaginase"/>
    <property type="match status" value="1"/>
</dbReference>
<dbReference type="PROSITE" id="PS51732">
    <property type="entry name" value="ASN_GLN_ASE_3"/>
    <property type="match status" value="1"/>
</dbReference>